<evidence type="ECO:0000256" key="1">
    <source>
        <dbReference type="SAM" id="MobiDB-lite"/>
    </source>
</evidence>
<name>A0AAP0JZ67_9MAGN</name>
<comment type="caution">
    <text evidence="2">The sequence shown here is derived from an EMBL/GenBank/DDBJ whole genome shotgun (WGS) entry which is preliminary data.</text>
</comment>
<evidence type="ECO:0000313" key="2">
    <source>
        <dbReference type="EMBL" id="KAK9142786.1"/>
    </source>
</evidence>
<evidence type="ECO:0000313" key="3">
    <source>
        <dbReference type="Proteomes" id="UP001420932"/>
    </source>
</evidence>
<accession>A0AAP0JZ67</accession>
<feature type="region of interest" description="Disordered" evidence="1">
    <location>
        <begin position="1"/>
        <end position="129"/>
    </location>
</feature>
<keyword evidence="3" id="KW-1185">Reference proteome</keyword>
<protein>
    <submittedName>
        <fullName evidence="2">Uncharacterized protein</fullName>
    </submittedName>
</protein>
<proteinExistence type="predicted"/>
<reference evidence="2 3" key="1">
    <citation type="submission" date="2024-01" db="EMBL/GenBank/DDBJ databases">
        <title>Genome assemblies of Stephania.</title>
        <authorList>
            <person name="Yang L."/>
        </authorList>
    </citation>
    <scope>NUCLEOTIDE SEQUENCE [LARGE SCALE GENOMIC DNA]</scope>
    <source>
        <strain evidence="2">YNDBR</strain>
        <tissue evidence="2">Leaf</tissue>
    </source>
</reference>
<gene>
    <name evidence="2" type="ORF">Syun_012186</name>
</gene>
<dbReference type="EMBL" id="JBBNAF010000005">
    <property type="protein sequence ID" value="KAK9142786.1"/>
    <property type="molecule type" value="Genomic_DNA"/>
</dbReference>
<dbReference type="AlphaFoldDB" id="A0AAP0JZ67"/>
<dbReference type="Proteomes" id="UP001420932">
    <property type="component" value="Unassembled WGS sequence"/>
</dbReference>
<sequence length="148" mass="15244">MNMNLTKEYTGGKAVKDRRRTGEGPASRDKRARRVTFEGSSRDSGGSDGGGRYDGRDETKSVVAGMAGGDGQAALVGGEGRSWWRQGRSRDGGGSDGGGRDGLWTVEGGTAAGTVEPGEKAVTRSGDGGCRTVETGTVVAGTISMRQR</sequence>
<feature type="compositionally biased region" description="Basic and acidic residues" evidence="1">
    <location>
        <begin position="20"/>
        <end position="29"/>
    </location>
</feature>
<feature type="compositionally biased region" description="Basic and acidic residues" evidence="1">
    <location>
        <begin position="51"/>
        <end position="60"/>
    </location>
</feature>
<organism evidence="2 3">
    <name type="scientific">Stephania yunnanensis</name>
    <dbReference type="NCBI Taxonomy" id="152371"/>
    <lineage>
        <taxon>Eukaryota</taxon>
        <taxon>Viridiplantae</taxon>
        <taxon>Streptophyta</taxon>
        <taxon>Embryophyta</taxon>
        <taxon>Tracheophyta</taxon>
        <taxon>Spermatophyta</taxon>
        <taxon>Magnoliopsida</taxon>
        <taxon>Ranunculales</taxon>
        <taxon>Menispermaceae</taxon>
        <taxon>Menispermoideae</taxon>
        <taxon>Cissampelideae</taxon>
        <taxon>Stephania</taxon>
    </lineage>
</organism>